<gene>
    <name evidence="1" type="ORF">COHA_002813</name>
</gene>
<accession>A0AAD5DWJ2</accession>
<evidence type="ECO:0000313" key="2">
    <source>
        <dbReference type="Proteomes" id="UP001205105"/>
    </source>
</evidence>
<dbReference type="EMBL" id="JADXDR010000037">
    <property type="protein sequence ID" value="KAI7843571.1"/>
    <property type="molecule type" value="Genomic_DNA"/>
</dbReference>
<comment type="caution">
    <text evidence="1">The sequence shown here is derived from an EMBL/GenBank/DDBJ whole genome shotgun (WGS) entry which is preliminary data.</text>
</comment>
<protein>
    <submittedName>
        <fullName evidence="1">Uncharacterized protein</fullName>
    </submittedName>
</protein>
<reference evidence="1" key="1">
    <citation type="submission" date="2020-11" db="EMBL/GenBank/DDBJ databases">
        <title>Chlorella ohadii genome sequencing and assembly.</title>
        <authorList>
            <person name="Murik O."/>
            <person name="Treves H."/>
            <person name="Kedem I."/>
            <person name="Shotland Y."/>
            <person name="Kaplan A."/>
        </authorList>
    </citation>
    <scope>NUCLEOTIDE SEQUENCE</scope>
    <source>
        <strain evidence="1">1</strain>
    </source>
</reference>
<evidence type="ECO:0000313" key="1">
    <source>
        <dbReference type="EMBL" id="KAI7843571.1"/>
    </source>
</evidence>
<organism evidence="1 2">
    <name type="scientific">Chlorella ohadii</name>
    <dbReference type="NCBI Taxonomy" id="2649997"/>
    <lineage>
        <taxon>Eukaryota</taxon>
        <taxon>Viridiplantae</taxon>
        <taxon>Chlorophyta</taxon>
        <taxon>core chlorophytes</taxon>
        <taxon>Trebouxiophyceae</taxon>
        <taxon>Chlorellales</taxon>
        <taxon>Chlorellaceae</taxon>
        <taxon>Chlorella clade</taxon>
        <taxon>Chlorella</taxon>
    </lineage>
</organism>
<keyword evidence="2" id="KW-1185">Reference proteome</keyword>
<proteinExistence type="predicted"/>
<name>A0AAD5DWJ2_9CHLO</name>
<dbReference type="Proteomes" id="UP001205105">
    <property type="component" value="Unassembled WGS sequence"/>
</dbReference>
<sequence length="302" mass="32388">MSRPMRAAARRAEAAGAWHELPEDLVCHLASLLPIRERFGVLPLLNHHYHAISLRWPIGSGMGVTQLFLPTERLSSEGIAHRSQRLQAWLGRHSQQLNGLRCDLPVDIHRSSRVWEPALEGRAASLRAVLPAMEATLWQHRTALASLLLSGTKLEAAVAAAAAEDGDSPLAGCTALESLTVLDYKGPAEVLAAAIAPLASLTRLELAQVEGTPRQLQRSRSAPPMPLRAVLKAIVIGYRCLLPLWYHPEDCHWQIAGLAACTGLTRLDVGGTGGDSDDPALVGSSLAHLRQGCGCCRVPGLA</sequence>
<dbReference type="AlphaFoldDB" id="A0AAD5DWJ2"/>